<dbReference type="Proteomes" id="UP000813824">
    <property type="component" value="Unassembled WGS sequence"/>
</dbReference>
<dbReference type="GO" id="GO:0005834">
    <property type="term" value="C:heterotrimeric G-protein complex"/>
    <property type="evidence" value="ECO:0007669"/>
    <property type="project" value="TreeGrafter"/>
</dbReference>
<dbReference type="SMART" id="SM00275">
    <property type="entry name" value="G_alpha"/>
    <property type="match status" value="1"/>
</dbReference>
<gene>
    <name evidence="8" type="ORF">BXZ70DRAFT_898534</name>
</gene>
<keyword evidence="3 5" id="KW-0342">GTP-binding</keyword>
<dbReference type="AlphaFoldDB" id="A0A8K0UIC0"/>
<keyword evidence="4" id="KW-0807">Transducer</keyword>
<evidence type="ECO:0000256" key="5">
    <source>
        <dbReference type="PIRSR" id="PIRSR601019-1"/>
    </source>
</evidence>
<dbReference type="InterPro" id="IPR027417">
    <property type="entry name" value="P-loop_NTPase"/>
</dbReference>
<proteinExistence type="predicted"/>
<feature type="compositionally biased region" description="Low complexity" evidence="7">
    <location>
        <begin position="151"/>
        <end position="164"/>
    </location>
</feature>
<dbReference type="FunFam" id="3.40.50.300:FF:000692">
    <property type="entry name" value="Guanine nucleotide-binding protein subunit alpha"/>
    <property type="match status" value="1"/>
</dbReference>
<feature type="compositionally biased region" description="Polar residues" evidence="7">
    <location>
        <begin position="141"/>
        <end position="150"/>
    </location>
</feature>
<dbReference type="GO" id="GO:0046872">
    <property type="term" value="F:metal ion binding"/>
    <property type="evidence" value="ECO:0007669"/>
    <property type="project" value="UniProtKB-KW"/>
</dbReference>
<dbReference type="Gene3D" id="3.40.50.300">
    <property type="entry name" value="P-loop containing nucleotide triphosphate hydrolases"/>
    <property type="match status" value="2"/>
</dbReference>
<dbReference type="GO" id="GO:0031683">
    <property type="term" value="F:G-protein beta/gamma-subunit complex binding"/>
    <property type="evidence" value="ECO:0007669"/>
    <property type="project" value="InterPro"/>
</dbReference>
<feature type="binding site" evidence="6">
    <location>
        <position position="320"/>
    </location>
    <ligand>
        <name>Mg(2+)</name>
        <dbReference type="ChEBI" id="CHEBI:18420"/>
    </ligand>
</feature>
<feature type="binding site" evidence="5">
    <location>
        <begin position="412"/>
        <end position="415"/>
    </location>
    <ligand>
        <name>GTP</name>
        <dbReference type="ChEBI" id="CHEBI:37565"/>
    </ligand>
</feature>
<dbReference type="PRINTS" id="PR00318">
    <property type="entry name" value="GPROTEINA"/>
</dbReference>
<keyword evidence="2 5" id="KW-0547">Nucleotide-binding</keyword>
<dbReference type="PROSITE" id="PS51882">
    <property type="entry name" value="G_ALPHA"/>
    <property type="match status" value="1"/>
</dbReference>
<feature type="region of interest" description="Disordered" evidence="7">
    <location>
        <begin position="1"/>
        <end position="40"/>
    </location>
</feature>
<evidence type="ECO:0000256" key="6">
    <source>
        <dbReference type="PIRSR" id="PIRSR601019-2"/>
    </source>
</evidence>
<dbReference type="InterPro" id="IPR001019">
    <property type="entry name" value="Gprotein_alpha_su"/>
</dbReference>
<dbReference type="GO" id="GO:0007188">
    <property type="term" value="P:adenylate cyclase-modulating G protein-coupled receptor signaling pathway"/>
    <property type="evidence" value="ECO:0007669"/>
    <property type="project" value="TreeGrafter"/>
</dbReference>
<dbReference type="PANTHER" id="PTHR10218:SF360">
    <property type="entry name" value="GUANINE NUCLEOTIDE-BINDING PROTEIN SUBUNIT ALPHA HOMOLOG"/>
    <property type="match status" value="1"/>
</dbReference>
<sequence length="501" mass="56516">MALAARPFNANHAPFVDVSTDDPLARALQPPPDESPDQRALREQMQREASRISMEIDEDIQESRKAFERRKRAIKILLLGQAESGKSTTLKNFQLAFSPQHFRSEKLAWRTIIQLNLIRSIKQLLEILQLEWQEQDATKPAATTTNGATKPSSRPSSPPSTLSPATAVRFSTGTHTPTTLNDAHRRIRVRLLPLLAIENELTHKLFPSLVYRPPIKEVCVRAGSGWKGLLSQFTGESNAAAQKSKRVGSGDLVDNPTTVLAACKDDIIALWEDPVVRGILRKRGVRLMDMPGFFLNDVSRIATLHYEPTDDDIVRARLRTLGVEEHRFTMESGAYPGSEWYIYDVGGSRSMRPHWIPFFDDVQAIIFLAPLAFNLMLEEDPKVNRLEDSISLWRDVCGNQLLAKTTLILFLNKMDILQATLASGIRVQKYVPSYGDQPNDVTHVVKYFRDKFRGYHKRLSPKSRPFYVHETSVIDTHATSIILVGVREGILRAHLQSVNVI</sequence>
<evidence type="ECO:0000256" key="1">
    <source>
        <dbReference type="ARBA" id="ARBA00022723"/>
    </source>
</evidence>
<feature type="compositionally biased region" description="Polar residues" evidence="7">
    <location>
        <begin position="169"/>
        <end position="179"/>
    </location>
</feature>
<dbReference type="GO" id="GO:0003924">
    <property type="term" value="F:GTPase activity"/>
    <property type="evidence" value="ECO:0007669"/>
    <property type="project" value="InterPro"/>
</dbReference>
<comment type="caution">
    <text evidence="8">The sequence shown here is derived from an EMBL/GenBank/DDBJ whole genome shotgun (WGS) entry which is preliminary data.</text>
</comment>
<dbReference type="GO" id="GO:0001664">
    <property type="term" value="F:G protein-coupled receptor binding"/>
    <property type="evidence" value="ECO:0007669"/>
    <property type="project" value="TreeGrafter"/>
</dbReference>
<dbReference type="Pfam" id="PF00503">
    <property type="entry name" value="G-alpha"/>
    <property type="match status" value="1"/>
</dbReference>
<dbReference type="PANTHER" id="PTHR10218">
    <property type="entry name" value="GTP-BINDING PROTEIN ALPHA SUBUNIT"/>
    <property type="match status" value="1"/>
</dbReference>
<keyword evidence="6" id="KW-0460">Magnesium</keyword>
<dbReference type="GO" id="GO:0005737">
    <property type="term" value="C:cytoplasm"/>
    <property type="evidence" value="ECO:0007669"/>
    <property type="project" value="TreeGrafter"/>
</dbReference>
<evidence type="ECO:0000256" key="7">
    <source>
        <dbReference type="SAM" id="MobiDB-lite"/>
    </source>
</evidence>
<evidence type="ECO:0000313" key="8">
    <source>
        <dbReference type="EMBL" id="KAH8091786.1"/>
    </source>
</evidence>
<dbReference type="SUPFAM" id="SSF47895">
    <property type="entry name" value="Transducin (alpha subunit), insertion domain"/>
    <property type="match status" value="1"/>
</dbReference>
<keyword evidence="1 6" id="KW-0479">Metal-binding</keyword>
<feature type="region of interest" description="Disordered" evidence="7">
    <location>
        <begin position="137"/>
        <end position="179"/>
    </location>
</feature>
<keyword evidence="9" id="KW-1185">Reference proteome</keyword>
<dbReference type="InterPro" id="IPR011025">
    <property type="entry name" value="GproteinA_insert"/>
</dbReference>
<name>A0A8K0UIC0_9AGAR</name>
<evidence type="ECO:0000256" key="4">
    <source>
        <dbReference type="ARBA" id="ARBA00023224"/>
    </source>
</evidence>
<dbReference type="EMBL" id="JAEVFJ010000034">
    <property type="protein sequence ID" value="KAH8091786.1"/>
    <property type="molecule type" value="Genomic_DNA"/>
</dbReference>
<evidence type="ECO:0000256" key="3">
    <source>
        <dbReference type="ARBA" id="ARBA00023134"/>
    </source>
</evidence>
<evidence type="ECO:0000256" key="2">
    <source>
        <dbReference type="ARBA" id="ARBA00022741"/>
    </source>
</evidence>
<organism evidence="8 9">
    <name type="scientific">Cristinia sonorae</name>
    <dbReference type="NCBI Taxonomy" id="1940300"/>
    <lineage>
        <taxon>Eukaryota</taxon>
        <taxon>Fungi</taxon>
        <taxon>Dikarya</taxon>
        <taxon>Basidiomycota</taxon>
        <taxon>Agaricomycotina</taxon>
        <taxon>Agaricomycetes</taxon>
        <taxon>Agaricomycetidae</taxon>
        <taxon>Agaricales</taxon>
        <taxon>Pleurotineae</taxon>
        <taxon>Stephanosporaceae</taxon>
        <taxon>Cristinia</taxon>
    </lineage>
</organism>
<reference evidence="8" key="1">
    <citation type="journal article" date="2021" name="New Phytol.">
        <title>Evolutionary innovations through gain and loss of genes in the ectomycorrhizal Boletales.</title>
        <authorList>
            <person name="Wu G."/>
            <person name="Miyauchi S."/>
            <person name="Morin E."/>
            <person name="Kuo A."/>
            <person name="Drula E."/>
            <person name="Varga T."/>
            <person name="Kohler A."/>
            <person name="Feng B."/>
            <person name="Cao Y."/>
            <person name="Lipzen A."/>
            <person name="Daum C."/>
            <person name="Hundley H."/>
            <person name="Pangilinan J."/>
            <person name="Johnson J."/>
            <person name="Barry K."/>
            <person name="LaButti K."/>
            <person name="Ng V."/>
            <person name="Ahrendt S."/>
            <person name="Min B."/>
            <person name="Choi I.G."/>
            <person name="Park H."/>
            <person name="Plett J.M."/>
            <person name="Magnuson J."/>
            <person name="Spatafora J.W."/>
            <person name="Nagy L.G."/>
            <person name="Henrissat B."/>
            <person name="Grigoriev I.V."/>
            <person name="Yang Z.L."/>
            <person name="Xu J."/>
            <person name="Martin F.M."/>
        </authorList>
    </citation>
    <scope>NUCLEOTIDE SEQUENCE</scope>
    <source>
        <strain evidence="8">KKN 215</strain>
    </source>
</reference>
<dbReference type="GO" id="GO:0005525">
    <property type="term" value="F:GTP binding"/>
    <property type="evidence" value="ECO:0007669"/>
    <property type="project" value="UniProtKB-KW"/>
</dbReference>
<protein>
    <submittedName>
        <fullName evidence="8">G-protein alpha subunit</fullName>
    </submittedName>
</protein>
<dbReference type="OrthoDB" id="5817230at2759"/>
<accession>A0A8K0UIC0</accession>
<dbReference type="SUPFAM" id="SSF52540">
    <property type="entry name" value="P-loop containing nucleoside triphosphate hydrolases"/>
    <property type="match status" value="1"/>
</dbReference>
<evidence type="ECO:0000313" key="9">
    <source>
        <dbReference type="Proteomes" id="UP000813824"/>
    </source>
</evidence>